<protein>
    <recommendedName>
        <fullName evidence="7">TELO2-interacting protein 1 homolog</fullName>
    </recommendedName>
</protein>
<sequence length="988" mass="112362">MAILRYSKKGSQDLYLDVYTCMEFVLGNTQLNRWQLFLDIFNVACIMLSIPGDQTRVANLSEELKLAIIQTIRTLVKKSDYTGLLRNLYIVACLPILGHAVSLLLNIAELEKARNLRILALECLLDISLADSQYSSCIKADIGTRFASFLPGISITLCKIITGDIKQGYTVTMKALYVWMRIVSLVMDDKLLDIARQKMAGQQEPVDEKLKGLIVERNSRWLSDTGSKLSVLVKQVGSVRGHSNWRVRYGLVECAEHLLLHCTRSLKESVPQFLEILVSLIGDQYTNVAAESRRALELFNQSQTGEQERHLVEILEENLHKLTTSLPRQIRTAEEEQKLSILKLLAGYLTLLGSKVKSLLLSQPHLKRLSLALVQTLEIDCSDIKIVEERTVITGHGASAVDPRNNTVVVRPRKHFKHFHDERIFQKLQTICRLLGYYGEINLLVDQFLDIFHESKVYKMPATLIINEIMLGTTGKYGKMLIEEYLSPSNFDLVTHHSPELNMYQGLEKRLNELRITRLHAITSNTDSISSYSSNTIQLCLYLEGIGNFSQVLGKDFEPILIQVLYPLLEKLGDESSYISSTAYLALLDVTKACCLRSLDKLIEHNVDYLMNSISLKLRGFNSDKKSPSVLKVMLQYCTSDVLPLVEDTVMEILSVLDDYHAESAALFMGVLNELAKAVYRWFPPTKKQKKEPVKRAMESSHPNNSTLVPQTDDEQRDTVPAEEIAKFFMEHHRQKRQAEGEISEEDLQNFEPQLNQEPDPEEDGISDVAKESELPKHVKAVKEVMLRSKHLLSSKHPRLRLLVLDTIGHCCRSLQDYKNTLLPLIHEVWSPFALRFSDEEKLVTIQALQILLVMAEVSEDFIRQKTVKDVLPKLFSFLDKQAKISVHTGKAYQFTVNYKLQLATLSKLGRICSMLSLEGNEIDLVASACLPYLSVRQPKTLQEASMDSCRELIRLDQDLMWLRLNTVYSPVQYIPPDDNFQQIKVPP</sequence>
<feature type="domain" description="TTI1 C-terminal TPR" evidence="4">
    <location>
        <begin position="671"/>
        <end position="962"/>
    </location>
</feature>
<evidence type="ECO:0000256" key="1">
    <source>
        <dbReference type="SAM" id="MobiDB-lite"/>
    </source>
</evidence>
<comment type="caution">
    <text evidence="5">The sequence shown here is derived from an EMBL/GenBank/DDBJ whole genome shotgun (WGS) entry which is preliminary data.</text>
</comment>
<organism evidence="5 6">
    <name type="scientific">Sinanodonta woodiana</name>
    <name type="common">Chinese pond mussel</name>
    <name type="synonym">Anodonta woodiana</name>
    <dbReference type="NCBI Taxonomy" id="1069815"/>
    <lineage>
        <taxon>Eukaryota</taxon>
        <taxon>Metazoa</taxon>
        <taxon>Spiralia</taxon>
        <taxon>Lophotrochozoa</taxon>
        <taxon>Mollusca</taxon>
        <taxon>Bivalvia</taxon>
        <taxon>Autobranchia</taxon>
        <taxon>Heteroconchia</taxon>
        <taxon>Palaeoheterodonta</taxon>
        <taxon>Unionida</taxon>
        <taxon>Unionoidea</taxon>
        <taxon>Unionidae</taxon>
        <taxon>Unioninae</taxon>
        <taxon>Sinanodonta</taxon>
    </lineage>
</organism>
<name>A0ABD3VHG8_SINWO</name>
<dbReference type="Pfam" id="PF24173">
    <property type="entry name" value="TPR_TTI1_N"/>
    <property type="match status" value="1"/>
</dbReference>
<keyword evidence="2" id="KW-0472">Membrane</keyword>
<dbReference type="InterPro" id="IPR011989">
    <property type="entry name" value="ARM-like"/>
</dbReference>
<dbReference type="InterPro" id="IPR049362">
    <property type="entry name" value="TTI1_rpt"/>
</dbReference>
<dbReference type="EMBL" id="JBJQND010000011">
    <property type="protein sequence ID" value="KAL3861032.1"/>
    <property type="molecule type" value="Genomic_DNA"/>
</dbReference>
<dbReference type="InterPro" id="IPR057566">
    <property type="entry name" value="TPR_TTI1_N"/>
</dbReference>
<evidence type="ECO:0000259" key="3">
    <source>
        <dbReference type="Pfam" id="PF24173"/>
    </source>
</evidence>
<dbReference type="Pfam" id="PF21547">
    <property type="entry name" value="TTI1"/>
    <property type="match status" value="1"/>
</dbReference>
<keyword evidence="2" id="KW-0812">Transmembrane</keyword>
<dbReference type="Gene3D" id="1.25.10.10">
    <property type="entry name" value="Leucine-rich Repeat Variant"/>
    <property type="match status" value="3"/>
</dbReference>
<dbReference type="InterPro" id="IPR052587">
    <property type="entry name" value="TELO2-interacting_protein_1"/>
</dbReference>
<feature type="region of interest" description="Disordered" evidence="1">
    <location>
        <begin position="690"/>
        <end position="717"/>
    </location>
</feature>
<dbReference type="PANTHER" id="PTHR18460">
    <property type="entry name" value="TEL2 INTERACTING PROTEIN 1 TTI1 FAMILY MEMBER"/>
    <property type="match status" value="1"/>
</dbReference>
<evidence type="ECO:0000313" key="6">
    <source>
        <dbReference type="Proteomes" id="UP001634394"/>
    </source>
</evidence>
<gene>
    <name evidence="5" type="ORF">ACJMK2_007123</name>
</gene>
<proteinExistence type="predicted"/>
<dbReference type="PANTHER" id="PTHR18460:SF3">
    <property type="entry name" value="TELO2-INTERACTING PROTEIN 1 HOMOLOG"/>
    <property type="match status" value="1"/>
</dbReference>
<keyword evidence="2" id="KW-1133">Transmembrane helix</keyword>
<evidence type="ECO:0008006" key="7">
    <source>
        <dbReference type="Google" id="ProtNLM"/>
    </source>
</evidence>
<dbReference type="AlphaFoldDB" id="A0ABD3VHG8"/>
<feature type="domain" description="TTI1 N-terminal TPR" evidence="3">
    <location>
        <begin position="3"/>
        <end position="284"/>
    </location>
</feature>
<evidence type="ECO:0000256" key="2">
    <source>
        <dbReference type="SAM" id="Phobius"/>
    </source>
</evidence>
<feature type="transmembrane region" description="Helical" evidence="2">
    <location>
        <begin position="87"/>
        <end position="108"/>
    </location>
</feature>
<keyword evidence="6" id="KW-1185">Reference proteome</keyword>
<evidence type="ECO:0000259" key="4">
    <source>
        <dbReference type="Pfam" id="PF24181"/>
    </source>
</evidence>
<dbReference type="InterPro" id="IPR057567">
    <property type="entry name" value="TPR_TTI1_C"/>
</dbReference>
<dbReference type="SUPFAM" id="SSF48371">
    <property type="entry name" value="ARM repeat"/>
    <property type="match status" value="2"/>
</dbReference>
<dbReference type="Proteomes" id="UP001634394">
    <property type="component" value="Unassembled WGS sequence"/>
</dbReference>
<reference evidence="5 6" key="1">
    <citation type="submission" date="2024-11" db="EMBL/GenBank/DDBJ databases">
        <title>Chromosome-level genome assembly of the freshwater bivalve Anodonta woodiana.</title>
        <authorList>
            <person name="Chen X."/>
        </authorList>
    </citation>
    <scope>NUCLEOTIDE SEQUENCE [LARGE SCALE GENOMIC DNA]</scope>
    <source>
        <strain evidence="5">MN2024</strain>
        <tissue evidence="5">Gills</tissue>
    </source>
</reference>
<accession>A0ABD3VHG8</accession>
<dbReference type="InterPro" id="IPR016024">
    <property type="entry name" value="ARM-type_fold"/>
</dbReference>
<dbReference type="Pfam" id="PF24181">
    <property type="entry name" value="TPR_TTI1_C"/>
    <property type="match status" value="1"/>
</dbReference>
<feature type="compositionally biased region" description="Polar residues" evidence="1">
    <location>
        <begin position="701"/>
        <end position="710"/>
    </location>
</feature>
<evidence type="ECO:0000313" key="5">
    <source>
        <dbReference type="EMBL" id="KAL3861032.1"/>
    </source>
</evidence>
<dbReference type="Pfam" id="PF24176">
    <property type="entry name" value="TPR_TTI1_2nd"/>
    <property type="match status" value="1"/>
</dbReference>